<dbReference type="PANTHER" id="PTHR34414">
    <property type="entry name" value="HET DOMAIN-CONTAINING PROTEIN-RELATED"/>
    <property type="match status" value="1"/>
</dbReference>
<protein>
    <recommendedName>
        <fullName evidence="4">Subtilisin-like serine protease protein</fullName>
    </recommendedName>
</protein>
<evidence type="ECO:0008006" key="4">
    <source>
        <dbReference type="Google" id="ProtNLM"/>
    </source>
</evidence>
<keyword evidence="3" id="KW-1185">Reference proteome</keyword>
<sequence length="265" mass="30822">MPPRPLHHQLFLSRNIIITEKTDMHLVWSKNRIFLKPIPRFLLDPDFWTHHLLCSSASKEMLEGSDDDYAYACVKRHELVACGLGFLFSYAALVSHESDFHIAQREYLIPEDASWLAWKCLVRQLLEQHSYHAVNKRYWYGELRLSRIDKIYRLTQPQCLLRGYSSSYYHYSDFFNDEVGPIASFTVYVAVVLAAMQVGLSTDRLSSSSVFQDVSWGFTVFAIIAPPAAFLAVFLVFVVSFASSWSHTRYHENKRYRHMGVLHKM</sequence>
<evidence type="ECO:0000313" key="2">
    <source>
        <dbReference type="EMBL" id="KAF4309441.1"/>
    </source>
</evidence>
<gene>
    <name evidence="2" type="ORF">GTA08_BOTSDO02439</name>
</gene>
<keyword evidence="1" id="KW-0472">Membrane</keyword>
<dbReference type="Proteomes" id="UP000572817">
    <property type="component" value="Unassembled WGS sequence"/>
</dbReference>
<feature type="transmembrane region" description="Helical" evidence="1">
    <location>
        <begin position="179"/>
        <end position="200"/>
    </location>
</feature>
<evidence type="ECO:0000256" key="1">
    <source>
        <dbReference type="SAM" id="Phobius"/>
    </source>
</evidence>
<dbReference type="AlphaFoldDB" id="A0A8H4IXM7"/>
<keyword evidence="1" id="KW-1133">Transmembrane helix</keyword>
<dbReference type="PANTHER" id="PTHR34414:SF1">
    <property type="entry name" value="SUBTILISIN-LIKE SERINE PROTEASE"/>
    <property type="match status" value="1"/>
</dbReference>
<keyword evidence="1" id="KW-0812">Transmembrane</keyword>
<accession>A0A8H4IXM7</accession>
<organism evidence="2 3">
    <name type="scientific">Botryosphaeria dothidea</name>
    <dbReference type="NCBI Taxonomy" id="55169"/>
    <lineage>
        <taxon>Eukaryota</taxon>
        <taxon>Fungi</taxon>
        <taxon>Dikarya</taxon>
        <taxon>Ascomycota</taxon>
        <taxon>Pezizomycotina</taxon>
        <taxon>Dothideomycetes</taxon>
        <taxon>Dothideomycetes incertae sedis</taxon>
        <taxon>Botryosphaeriales</taxon>
        <taxon>Botryosphaeriaceae</taxon>
        <taxon>Botryosphaeria</taxon>
    </lineage>
</organism>
<evidence type="ECO:0000313" key="3">
    <source>
        <dbReference type="Proteomes" id="UP000572817"/>
    </source>
</evidence>
<dbReference type="OrthoDB" id="5086500at2759"/>
<reference evidence="2" key="1">
    <citation type="submission" date="2020-04" db="EMBL/GenBank/DDBJ databases">
        <title>Genome Assembly and Annotation of Botryosphaeria dothidea sdau 11-99, a Latent Pathogen of Apple Fruit Ring Rot in China.</title>
        <authorList>
            <person name="Yu C."/>
            <person name="Diao Y."/>
            <person name="Lu Q."/>
            <person name="Zhao J."/>
            <person name="Cui S."/>
            <person name="Peng C."/>
            <person name="He B."/>
            <person name="Liu H."/>
        </authorList>
    </citation>
    <scope>NUCLEOTIDE SEQUENCE [LARGE SCALE GENOMIC DNA]</scope>
    <source>
        <strain evidence="2">Sdau11-99</strain>
    </source>
</reference>
<feature type="transmembrane region" description="Helical" evidence="1">
    <location>
        <begin position="220"/>
        <end position="245"/>
    </location>
</feature>
<proteinExistence type="predicted"/>
<name>A0A8H4IXM7_9PEZI</name>
<dbReference type="InterPro" id="IPR046536">
    <property type="entry name" value="DUF6601"/>
</dbReference>
<dbReference type="EMBL" id="WWBZ02000016">
    <property type="protein sequence ID" value="KAF4309441.1"/>
    <property type="molecule type" value="Genomic_DNA"/>
</dbReference>
<dbReference type="Pfam" id="PF20246">
    <property type="entry name" value="DUF6601"/>
    <property type="match status" value="1"/>
</dbReference>
<comment type="caution">
    <text evidence="2">The sequence shown here is derived from an EMBL/GenBank/DDBJ whole genome shotgun (WGS) entry which is preliminary data.</text>
</comment>